<feature type="region of interest" description="Disordered" evidence="1">
    <location>
        <begin position="18"/>
        <end position="46"/>
    </location>
</feature>
<evidence type="ECO:0000313" key="3">
    <source>
        <dbReference type="Proteomes" id="UP000000935"/>
    </source>
</evidence>
<dbReference type="Proteomes" id="UP000000935">
    <property type="component" value="Plasmid pBM600"/>
</dbReference>
<sequence length="46" mass="5104">MELGKPYVICISSRMTAKSNDVAEGKGYERKQMPLSRKGTGKQETV</sequence>
<feature type="compositionally biased region" description="Basic and acidic residues" evidence="1">
    <location>
        <begin position="21"/>
        <end position="32"/>
    </location>
</feature>
<dbReference type="HOGENOM" id="CLU_3180239_0_0_9"/>
<reference evidence="2 3" key="1">
    <citation type="journal article" date="2011" name="J. Bacteriol.">
        <title>Genome sequences of the biotechnologically important Bacillus megaterium strains QM B1551 and DSM319.</title>
        <authorList>
            <person name="Eppinger M."/>
            <person name="Bunk B."/>
            <person name="Johns M.A."/>
            <person name="Edirisinghe J.N."/>
            <person name="Kutumbaka K.K."/>
            <person name="Koenig S.S."/>
            <person name="Huot Creasy H."/>
            <person name="Rosovitz M.J."/>
            <person name="Riley D.R."/>
            <person name="Daugherty S."/>
            <person name="Martin M."/>
            <person name="Elbourne L.D."/>
            <person name="Paulsen I."/>
            <person name="Biedendieck R."/>
            <person name="Braun C."/>
            <person name="Grayburn S."/>
            <person name="Dhingra S."/>
            <person name="Lukyanchuk V."/>
            <person name="Ball B."/>
            <person name="Ul-Qamar R."/>
            <person name="Seibel J."/>
            <person name="Bremer E."/>
            <person name="Jahn D."/>
            <person name="Ravel J."/>
            <person name="Vary P.S."/>
        </authorList>
    </citation>
    <scope>NUCLEOTIDE SEQUENCE [LARGE SCALE GENOMIC DNA]</scope>
    <source>
        <strain evidence="3">ATCC 12872 / QMB1551</strain>
        <plasmid evidence="2">pBM600</plasmid>
    </source>
</reference>
<dbReference type="EMBL" id="CP001989">
    <property type="protein sequence ID" value="ADE72517.1"/>
    <property type="molecule type" value="Genomic_DNA"/>
</dbReference>
<gene>
    <name evidence="2" type="ordered locus">BMQ_pBM60085</name>
</gene>
<geneLocation type="plasmid" evidence="2 3">
    <name>pBM600</name>
</geneLocation>
<proteinExistence type="predicted"/>
<keyword evidence="3" id="KW-1185">Reference proteome</keyword>
<name>D5E3Z2_PRIM1</name>
<organism evidence="2 3">
    <name type="scientific">Priestia megaterium (strain ATCC 12872 / QMB1551)</name>
    <name type="common">Bacillus megaterium</name>
    <dbReference type="NCBI Taxonomy" id="545693"/>
    <lineage>
        <taxon>Bacteria</taxon>
        <taxon>Bacillati</taxon>
        <taxon>Bacillota</taxon>
        <taxon>Bacilli</taxon>
        <taxon>Bacillales</taxon>
        <taxon>Bacillaceae</taxon>
        <taxon>Priestia</taxon>
    </lineage>
</organism>
<dbReference type="AlphaFoldDB" id="D5E3Z2"/>
<evidence type="ECO:0000256" key="1">
    <source>
        <dbReference type="SAM" id="MobiDB-lite"/>
    </source>
</evidence>
<protein>
    <submittedName>
        <fullName evidence="2">Uncharacterized protein</fullName>
    </submittedName>
</protein>
<keyword evidence="2" id="KW-0614">Plasmid</keyword>
<evidence type="ECO:0000313" key="2">
    <source>
        <dbReference type="EMBL" id="ADE72517.1"/>
    </source>
</evidence>
<accession>D5E3Z2</accession>
<dbReference type="KEGG" id="bmq:BMQ_pBM60085"/>